<evidence type="ECO:0000313" key="2">
    <source>
        <dbReference type="Proteomes" id="UP000243579"/>
    </source>
</evidence>
<name>A0A1V9YJQ8_ACHHY</name>
<dbReference type="AlphaFoldDB" id="A0A1V9YJQ8"/>
<dbReference type="EMBL" id="JNBR01001547">
    <property type="protein sequence ID" value="OQR85961.1"/>
    <property type="molecule type" value="Genomic_DNA"/>
</dbReference>
<protein>
    <submittedName>
        <fullName evidence="1">Uncharacterized protein</fullName>
    </submittedName>
</protein>
<accession>A0A1V9YJQ8</accession>
<comment type="caution">
    <text evidence="1">The sequence shown here is derived from an EMBL/GenBank/DDBJ whole genome shotgun (WGS) entry which is preliminary data.</text>
</comment>
<sequence length="325" mass="36593">MSLELVDNDVDFVLPPEIELWLASIDVDVDFTDAAFANNDATCDDDGSDALDVEALVLSTCARPLKRILKQYTMKIKLNVLYHRGIGWSQNKISEKTGITRQTISTWDSKREAIILSGLALTRYRASSGGCRELLSFAQVRSSDLHDDRRRENRVLSVAHMVRFLFQHHRAWYEDYQASHGGTAMASLATLCRQFAYNHGFSQRRASQATLREIEMRAEQAQFTHLFWELYSQWPSDCIVNVDETGVCIDMPPRSILSKTGASAAINKSEKNSCRLTAVLAVKSNGEKLPIMFIMKAKPGSTIEENELNTRLIRSAIPDTTLRLS</sequence>
<reference evidence="1 2" key="1">
    <citation type="journal article" date="2014" name="Genome Biol. Evol.">
        <title>The secreted proteins of Achlya hypogyna and Thraustotheca clavata identify the ancestral oomycete secretome and reveal gene acquisitions by horizontal gene transfer.</title>
        <authorList>
            <person name="Misner I."/>
            <person name="Blouin N."/>
            <person name="Leonard G."/>
            <person name="Richards T.A."/>
            <person name="Lane C.E."/>
        </authorList>
    </citation>
    <scope>NUCLEOTIDE SEQUENCE [LARGE SCALE GENOMIC DNA]</scope>
    <source>
        <strain evidence="1 2">ATCC 48635</strain>
    </source>
</reference>
<keyword evidence="2" id="KW-1185">Reference proteome</keyword>
<gene>
    <name evidence="1" type="ORF">ACHHYP_11140</name>
</gene>
<dbReference type="Proteomes" id="UP000243579">
    <property type="component" value="Unassembled WGS sequence"/>
</dbReference>
<proteinExistence type="predicted"/>
<organism evidence="1 2">
    <name type="scientific">Achlya hypogyna</name>
    <name type="common">Oomycete</name>
    <name type="synonym">Protoachlya hypogyna</name>
    <dbReference type="NCBI Taxonomy" id="1202772"/>
    <lineage>
        <taxon>Eukaryota</taxon>
        <taxon>Sar</taxon>
        <taxon>Stramenopiles</taxon>
        <taxon>Oomycota</taxon>
        <taxon>Saprolegniomycetes</taxon>
        <taxon>Saprolegniales</taxon>
        <taxon>Achlyaceae</taxon>
        <taxon>Achlya</taxon>
    </lineage>
</organism>
<evidence type="ECO:0000313" key="1">
    <source>
        <dbReference type="EMBL" id="OQR85961.1"/>
    </source>
</evidence>